<evidence type="ECO:0000313" key="2">
    <source>
        <dbReference type="Proteomes" id="UP001396334"/>
    </source>
</evidence>
<dbReference type="Proteomes" id="UP001396334">
    <property type="component" value="Unassembled WGS sequence"/>
</dbReference>
<comment type="caution">
    <text evidence="1">The sequence shown here is derived from an EMBL/GenBank/DDBJ whole genome shotgun (WGS) entry which is preliminary data.</text>
</comment>
<protein>
    <submittedName>
        <fullName evidence="1">Uncharacterized protein</fullName>
    </submittedName>
</protein>
<name>A0ABR2TIV6_9ROSI</name>
<keyword evidence="2" id="KW-1185">Reference proteome</keyword>
<sequence length="83" mass="9036">MSSLLPLSFHGISSSLLVPPTLVLKAVRRSEHEMPTSSKHVVQEVGGNEMEMSVGLGFIPDKVNESKVYVRFGHVAEEVEGCN</sequence>
<evidence type="ECO:0000313" key="1">
    <source>
        <dbReference type="EMBL" id="KAK9037423.1"/>
    </source>
</evidence>
<organism evidence="1 2">
    <name type="scientific">Hibiscus sabdariffa</name>
    <name type="common">roselle</name>
    <dbReference type="NCBI Taxonomy" id="183260"/>
    <lineage>
        <taxon>Eukaryota</taxon>
        <taxon>Viridiplantae</taxon>
        <taxon>Streptophyta</taxon>
        <taxon>Embryophyta</taxon>
        <taxon>Tracheophyta</taxon>
        <taxon>Spermatophyta</taxon>
        <taxon>Magnoliopsida</taxon>
        <taxon>eudicotyledons</taxon>
        <taxon>Gunneridae</taxon>
        <taxon>Pentapetalae</taxon>
        <taxon>rosids</taxon>
        <taxon>malvids</taxon>
        <taxon>Malvales</taxon>
        <taxon>Malvaceae</taxon>
        <taxon>Malvoideae</taxon>
        <taxon>Hibiscus</taxon>
    </lineage>
</organism>
<reference evidence="1 2" key="1">
    <citation type="journal article" date="2024" name="G3 (Bethesda)">
        <title>Genome assembly of Hibiscus sabdariffa L. provides insights into metabolisms of medicinal natural products.</title>
        <authorList>
            <person name="Kim T."/>
        </authorList>
    </citation>
    <scope>NUCLEOTIDE SEQUENCE [LARGE SCALE GENOMIC DNA]</scope>
    <source>
        <strain evidence="1">TK-2024</strain>
        <tissue evidence="1">Old leaves</tissue>
    </source>
</reference>
<dbReference type="EMBL" id="JBBPBN010000005">
    <property type="protein sequence ID" value="KAK9037423.1"/>
    <property type="molecule type" value="Genomic_DNA"/>
</dbReference>
<accession>A0ABR2TIV6</accession>
<proteinExistence type="predicted"/>
<gene>
    <name evidence="1" type="ORF">V6N11_022334</name>
</gene>